<dbReference type="InterPro" id="IPR015813">
    <property type="entry name" value="Pyrv/PenolPyrv_kinase-like_dom"/>
</dbReference>
<name>A0A2G6K9Z9_9BACT</name>
<dbReference type="PANTHER" id="PTHR30502:SF0">
    <property type="entry name" value="PHOSPHOENOLPYRUVATE CARBOXYLASE FAMILY PROTEIN"/>
    <property type="match status" value="1"/>
</dbReference>
<feature type="domain" description="HpcH/HpaI aldolase/citrate lyase" evidence="4">
    <location>
        <begin position="19"/>
        <end position="244"/>
    </location>
</feature>
<organism evidence="5 6">
    <name type="scientific">candidate division KSB3 bacterium</name>
    <dbReference type="NCBI Taxonomy" id="2044937"/>
    <lineage>
        <taxon>Bacteria</taxon>
        <taxon>candidate division KSB3</taxon>
    </lineage>
</organism>
<reference evidence="5 6" key="1">
    <citation type="submission" date="2017-10" db="EMBL/GenBank/DDBJ databases">
        <title>Novel microbial diversity and functional potential in the marine mammal oral microbiome.</title>
        <authorList>
            <person name="Dudek N.K."/>
            <person name="Sun C.L."/>
            <person name="Burstein D."/>
            <person name="Kantor R.S."/>
            <person name="Aliaga Goltsman D.S."/>
            <person name="Bik E.M."/>
            <person name="Thomas B.C."/>
            <person name="Banfield J.F."/>
            <person name="Relman D.A."/>
        </authorList>
    </citation>
    <scope>NUCLEOTIDE SEQUENCE [LARGE SCALE GENOMIC DNA]</scope>
    <source>
        <strain evidence="5">DOLJORAL78_47_16</strain>
    </source>
</reference>
<dbReference type="InterPro" id="IPR040442">
    <property type="entry name" value="Pyrv_kinase-like_dom_sf"/>
</dbReference>
<evidence type="ECO:0000313" key="6">
    <source>
        <dbReference type="Proteomes" id="UP000230821"/>
    </source>
</evidence>
<evidence type="ECO:0000313" key="5">
    <source>
        <dbReference type="EMBL" id="PIE32465.1"/>
    </source>
</evidence>
<comment type="caution">
    <text evidence="5">The sequence shown here is derived from an EMBL/GenBank/DDBJ whole genome shotgun (WGS) entry which is preliminary data.</text>
</comment>
<evidence type="ECO:0000259" key="4">
    <source>
        <dbReference type="Pfam" id="PF03328"/>
    </source>
</evidence>
<sequence>MSEVQKNFREYLESKDTVFGVFTKTNDPFFIEILGKAGFDFVILDTEHGPNDPRAVYPLIMAAKLNNMYPVVRVPKLTDIDIQRTLDLGVSGVQIPQIQCKEDAIKVKQYTRFHPKGMRGLCRFVRPADFSLKDKSDYFAEQNEVTTIIHIEGVEGINNLDEIIQVEDIDIIFIGPYDLSQSMGIPGEVEHPELLTEIEKIVEKCKVHNKHIGIFTESVSLALKYKALGIKYISYSVDVGIFAEACSSIVKQLNEIKAPA</sequence>
<evidence type="ECO:0000256" key="2">
    <source>
        <dbReference type="ARBA" id="ARBA00022723"/>
    </source>
</evidence>
<keyword evidence="3" id="KW-0456">Lyase</keyword>
<dbReference type="PANTHER" id="PTHR30502">
    <property type="entry name" value="2-KETO-3-DEOXY-L-RHAMNONATE ALDOLASE"/>
    <property type="match status" value="1"/>
</dbReference>
<evidence type="ECO:0000256" key="3">
    <source>
        <dbReference type="ARBA" id="ARBA00023239"/>
    </source>
</evidence>
<keyword evidence="2" id="KW-0479">Metal-binding</keyword>
<gene>
    <name evidence="5" type="ORF">CSA56_15340</name>
</gene>
<dbReference type="SUPFAM" id="SSF51621">
    <property type="entry name" value="Phosphoenolpyruvate/pyruvate domain"/>
    <property type="match status" value="1"/>
</dbReference>
<dbReference type="Proteomes" id="UP000230821">
    <property type="component" value="Unassembled WGS sequence"/>
</dbReference>
<protein>
    <submittedName>
        <fullName evidence="5">Aldolase</fullName>
    </submittedName>
</protein>
<dbReference type="InterPro" id="IPR050251">
    <property type="entry name" value="HpcH-HpaI_aldolase"/>
</dbReference>
<dbReference type="EMBL" id="PDSK01000113">
    <property type="protein sequence ID" value="PIE32465.1"/>
    <property type="molecule type" value="Genomic_DNA"/>
</dbReference>
<comment type="similarity">
    <text evidence="1">Belongs to the HpcH/HpaI aldolase family.</text>
</comment>
<dbReference type="GO" id="GO:0005737">
    <property type="term" value="C:cytoplasm"/>
    <property type="evidence" value="ECO:0007669"/>
    <property type="project" value="TreeGrafter"/>
</dbReference>
<dbReference type="GO" id="GO:0046872">
    <property type="term" value="F:metal ion binding"/>
    <property type="evidence" value="ECO:0007669"/>
    <property type="project" value="UniProtKB-KW"/>
</dbReference>
<dbReference type="Pfam" id="PF03328">
    <property type="entry name" value="HpcH_HpaI"/>
    <property type="match status" value="1"/>
</dbReference>
<dbReference type="Gene3D" id="3.20.20.60">
    <property type="entry name" value="Phosphoenolpyruvate-binding domains"/>
    <property type="match status" value="1"/>
</dbReference>
<dbReference type="AlphaFoldDB" id="A0A2G6K9Z9"/>
<dbReference type="InterPro" id="IPR005000">
    <property type="entry name" value="Aldolase/citrate-lyase_domain"/>
</dbReference>
<evidence type="ECO:0000256" key="1">
    <source>
        <dbReference type="ARBA" id="ARBA00005568"/>
    </source>
</evidence>
<accession>A0A2G6K9Z9</accession>
<dbReference type="GO" id="GO:0016832">
    <property type="term" value="F:aldehyde-lyase activity"/>
    <property type="evidence" value="ECO:0007669"/>
    <property type="project" value="TreeGrafter"/>
</dbReference>
<proteinExistence type="inferred from homology"/>